<sequence>MQKNKVILLLSGGIDSTTLLAKLKAEGKEVIAISFFYEQKHAIELEYAKENAKKYNVLEHRTIQLDSQLFSSSALVNNNEKLSTYENGIKPEGQENAYVPYRNLVFLSLALSLAETKNINDIYVAFNNDDSINFWDCTSTFLSQINTISGTSKTKIHAPLINLSKKEVVRLAKKINVNLEETISCYQPTDNNECGKCLSCLVKNDALNRQ</sequence>
<evidence type="ECO:0000256" key="6">
    <source>
        <dbReference type="ARBA" id="ARBA00022833"/>
    </source>
</evidence>
<keyword evidence="4" id="KW-0547">Nucleotide-binding</keyword>
<evidence type="ECO:0000256" key="2">
    <source>
        <dbReference type="ARBA" id="ARBA00022598"/>
    </source>
</evidence>
<evidence type="ECO:0000256" key="4">
    <source>
        <dbReference type="ARBA" id="ARBA00022741"/>
    </source>
</evidence>
<organism evidence="11 12">
    <name type="scientific">Winogradskyella rapida</name>
    <dbReference type="NCBI Taxonomy" id="549701"/>
    <lineage>
        <taxon>Bacteria</taxon>
        <taxon>Pseudomonadati</taxon>
        <taxon>Bacteroidota</taxon>
        <taxon>Flavobacteriia</taxon>
        <taxon>Flavobacteriales</taxon>
        <taxon>Flavobacteriaceae</taxon>
        <taxon>Winogradskyella</taxon>
    </lineage>
</organism>
<dbReference type="Pfam" id="PF06508">
    <property type="entry name" value="QueC"/>
    <property type="match status" value="1"/>
</dbReference>
<keyword evidence="6" id="KW-0862">Zinc</keyword>
<comment type="similarity">
    <text evidence="8">Belongs to the QueC family.</text>
</comment>
<dbReference type="RefSeq" id="WP_386116746.1">
    <property type="nucleotide sequence ID" value="NZ_JBHTKM010000063.1"/>
</dbReference>
<keyword evidence="12" id="KW-1185">Reference proteome</keyword>
<dbReference type="PANTHER" id="PTHR42914">
    <property type="entry name" value="7-CYANO-7-DEAZAGUANINE SYNTHASE"/>
    <property type="match status" value="1"/>
</dbReference>
<evidence type="ECO:0000256" key="9">
    <source>
        <dbReference type="ARBA" id="ARBA00039149"/>
    </source>
</evidence>
<keyword evidence="5" id="KW-0671">Queuosine biosynthesis</keyword>
<dbReference type="PANTHER" id="PTHR42914:SF1">
    <property type="entry name" value="7-CYANO-7-DEAZAGUANINE SYNTHASE"/>
    <property type="match status" value="1"/>
</dbReference>
<evidence type="ECO:0000256" key="10">
    <source>
        <dbReference type="ARBA" id="ARBA00047890"/>
    </source>
</evidence>
<gene>
    <name evidence="11" type="primary">queC</name>
    <name evidence="11" type="ORF">ACFQ13_09715</name>
</gene>
<dbReference type="GO" id="GO:0016874">
    <property type="term" value="F:ligase activity"/>
    <property type="evidence" value="ECO:0007669"/>
    <property type="project" value="UniProtKB-KW"/>
</dbReference>
<keyword evidence="3" id="KW-0479">Metal-binding</keyword>
<protein>
    <recommendedName>
        <fullName evidence="9">7-cyano-7-deazaguanine synthase</fullName>
        <ecNumber evidence="9">6.3.4.20</ecNumber>
    </recommendedName>
</protein>
<name>A0ABW3KTE3_9FLAO</name>
<dbReference type="Proteomes" id="UP001597086">
    <property type="component" value="Unassembled WGS sequence"/>
</dbReference>
<keyword evidence="2 11" id="KW-0436">Ligase</keyword>
<evidence type="ECO:0000313" key="11">
    <source>
        <dbReference type="EMBL" id="MFD1016195.1"/>
    </source>
</evidence>
<dbReference type="CDD" id="cd01995">
    <property type="entry name" value="QueC-like"/>
    <property type="match status" value="1"/>
</dbReference>
<comment type="catalytic activity">
    <reaction evidence="10">
        <text>7-carboxy-7-carbaguanine + NH4(+) + 2 ATP = 7-cyano-7-carbaguanine + 2 AMP + 2 diphosphate + 2 H(+)</text>
        <dbReference type="Rhea" id="RHEA:27982"/>
        <dbReference type="ChEBI" id="CHEBI:15378"/>
        <dbReference type="ChEBI" id="CHEBI:28938"/>
        <dbReference type="ChEBI" id="CHEBI:30616"/>
        <dbReference type="ChEBI" id="CHEBI:33019"/>
        <dbReference type="ChEBI" id="CHEBI:45075"/>
        <dbReference type="ChEBI" id="CHEBI:61036"/>
        <dbReference type="ChEBI" id="CHEBI:456215"/>
        <dbReference type="EC" id="6.3.4.20"/>
    </reaction>
</comment>
<dbReference type="InterPro" id="IPR014729">
    <property type="entry name" value="Rossmann-like_a/b/a_fold"/>
</dbReference>
<evidence type="ECO:0000256" key="8">
    <source>
        <dbReference type="ARBA" id="ARBA00037993"/>
    </source>
</evidence>
<dbReference type="Gene3D" id="3.40.50.620">
    <property type="entry name" value="HUPs"/>
    <property type="match status" value="1"/>
</dbReference>
<evidence type="ECO:0000313" key="12">
    <source>
        <dbReference type="Proteomes" id="UP001597086"/>
    </source>
</evidence>
<proteinExistence type="inferred from homology"/>
<reference evidence="12" key="1">
    <citation type="journal article" date="2019" name="Int. J. Syst. Evol. Microbiol.">
        <title>The Global Catalogue of Microorganisms (GCM) 10K type strain sequencing project: providing services to taxonomists for standard genome sequencing and annotation.</title>
        <authorList>
            <consortium name="The Broad Institute Genomics Platform"/>
            <consortium name="The Broad Institute Genome Sequencing Center for Infectious Disease"/>
            <person name="Wu L."/>
            <person name="Ma J."/>
        </authorList>
    </citation>
    <scope>NUCLEOTIDE SEQUENCE [LARGE SCALE GENOMIC DNA]</scope>
    <source>
        <strain evidence="12">CCUG 56098</strain>
    </source>
</reference>
<comment type="caution">
    <text evidence="11">The sequence shown here is derived from an EMBL/GenBank/DDBJ whole genome shotgun (WGS) entry which is preliminary data.</text>
</comment>
<dbReference type="PIRSF" id="PIRSF006293">
    <property type="entry name" value="ExsB"/>
    <property type="match status" value="1"/>
</dbReference>
<dbReference type="EC" id="6.3.4.20" evidence="9"/>
<dbReference type="InterPro" id="IPR018317">
    <property type="entry name" value="QueC"/>
</dbReference>
<dbReference type="NCBIfam" id="TIGR00364">
    <property type="entry name" value="7-cyano-7-deazaguanine synthase QueC"/>
    <property type="match status" value="1"/>
</dbReference>
<evidence type="ECO:0000256" key="3">
    <source>
        <dbReference type="ARBA" id="ARBA00022723"/>
    </source>
</evidence>
<comment type="pathway">
    <text evidence="1">Purine metabolism; 7-cyano-7-deazaguanine biosynthesis.</text>
</comment>
<evidence type="ECO:0000256" key="1">
    <source>
        <dbReference type="ARBA" id="ARBA00005061"/>
    </source>
</evidence>
<dbReference type="EMBL" id="JBHTKM010000063">
    <property type="protein sequence ID" value="MFD1016195.1"/>
    <property type="molecule type" value="Genomic_DNA"/>
</dbReference>
<accession>A0ABW3KTE3</accession>
<evidence type="ECO:0000256" key="7">
    <source>
        <dbReference type="ARBA" id="ARBA00022840"/>
    </source>
</evidence>
<evidence type="ECO:0000256" key="5">
    <source>
        <dbReference type="ARBA" id="ARBA00022785"/>
    </source>
</evidence>
<keyword evidence="7" id="KW-0067">ATP-binding</keyword>
<dbReference type="SUPFAM" id="SSF52402">
    <property type="entry name" value="Adenine nucleotide alpha hydrolases-like"/>
    <property type="match status" value="1"/>
</dbReference>